<reference evidence="2 3" key="1">
    <citation type="journal article" date="2016" name="Nat. Commun.">
        <title>Thousands of microbial genomes shed light on interconnected biogeochemical processes in an aquifer system.</title>
        <authorList>
            <person name="Anantharaman K."/>
            <person name="Brown C.T."/>
            <person name="Hug L.A."/>
            <person name="Sharon I."/>
            <person name="Castelle C.J."/>
            <person name="Probst A.J."/>
            <person name="Thomas B.C."/>
            <person name="Singh A."/>
            <person name="Wilkins M.J."/>
            <person name="Karaoz U."/>
            <person name="Brodie E.L."/>
            <person name="Williams K.H."/>
            <person name="Hubbard S.S."/>
            <person name="Banfield J.F."/>
        </authorList>
    </citation>
    <scope>NUCLEOTIDE SEQUENCE [LARGE SCALE GENOMIC DNA]</scope>
</reference>
<evidence type="ECO:0000313" key="3">
    <source>
        <dbReference type="Proteomes" id="UP000178114"/>
    </source>
</evidence>
<dbReference type="STRING" id="1798351.A2930_02145"/>
<comment type="caution">
    <text evidence="2">The sequence shown here is derived from an EMBL/GenBank/DDBJ whole genome shotgun (WGS) entry which is preliminary data.</text>
</comment>
<feature type="transmembrane region" description="Helical" evidence="1">
    <location>
        <begin position="35"/>
        <end position="57"/>
    </location>
</feature>
<keyword evidence="1" id="KW-0472">Membrane</keyword>
<gene>
    <name evidence="2" type="ORF">A2930_02145</name>
</gene>
<evidence type="ECO:0000256" key="1">
    <source>
        <dbReference type="SAM" id="Phobius"/>
    </source>
</evidence>
<organism evidence="2 3">
    <name type="scientific">Candidatus Giovannonibacteria bacterium RIFCSPLOWO2_01_FULL_45_34</name>
    <dbReference type="NCBI Taxonomy" id="1798351"/>
    <lineage>
        <taxon>Bacteria</taxon>
        <taxon>Candidatus Giovannoniibacteriota</taxon>
    </lineage>
</organism>
<proteinExistence type="predicted"/>
<keyword evidence="1" id="KW-1133">Transmembrane helix</keyword>
<accession>A0A1F5X061</accession>
<feature type="transmembrane region" description="Helical" evidence="1">
    <location>
        <begin position="72"/>
        <end position="94"/>
    </location>
</feature>
<sequence length="165" mass="18862">MHSKINAFQKEKLALVLLEKLESEKSLTDKLADLLTSYFGTILFLAGNFLFFAFWILANTGAVPGLAPFDRFPFGLLTMIVSLEAIFLSTVVLISQNRESTLARLRMELDLIVSIETEEEITRILKMLDEIHDHLGLNPRDDAELTEMKKNIDINKLRELLMKKH</sequence>
<evidence type="ECO:0008006" key="4">
    <source>
        <dbReference type="Google" id="ProtNLM"/>
    </source>
</evidence>
<dbReference type="InterPro" id="IPR010406">
    <property type="entry name" value="DUF1003"/>
</dbReference>
<dbReference type="PANTHER" id="PTHR41386">
    <property type="entry name" value="INTEGRAL MEMBRANE PROTEIN-RELATED"/>
    <property type="match status" value="1"/>
</dbReference>
<name>A0A1F5X061_9BACT</name>
<dbReference type="EMBL" id="MFID01000014">
    <property type="protein sequence ID" value="OGF81288.1"/>
    <property type="molecule type" value="Genomic_DNA"/>
</dbReference>
<dbReference type="Pfam" id="PF06210">
    <property type="entry name" value="DUF1003"/>
    <property type="match status" value="1"/>
</dbReference>
<dbReference type="Proteomes" id="UP000178114">
    <property type="component" value="Unassembled WGS sequence"/>
</dbReference>
<dbReference type="PANTHER" id="PTHR41386:SF1">
    <property type="entry name" value="MEMBRANE PROTEIN"/>
    <property type="match status" value="1"/>
</dbReference>
<protein>
    <recommendedName>
        <fullName evidence="4">DUF1003 domain-containing protein</fullName>
    </recommendedName>
</protein>
<evidence type="ECO:0000313" key="2">
    <source>
        <dbReference type="EMBL" id="OGF81288.1"/>
    </source>
</evidence>
<dbReference type="AlphaFoldDB" id="A0A1F5X061"/>
<keyword evidence="1" id="KW-0812">Transmembrane</keyword>